<feature type="region of interest" description="Disordered" evidence="1">
    <location>
        <begin position="1"/>
        <end position="23"/>
    </location>
</feature>
<dbReference type="PATRIC" id="fig|237368.3.peg.927"/>
<comment type="caution">
    <text evidence="4">The sequence shown here is derived from an EMBL/GenBank/DDBJ whole genome shotgun (WGS) entry which is preliminary data.</text>
</comment>
<evidence type="ECO:0008006" key="6">
    <source>
        <dbReference type="Google" id="ProtNLM"/>
    </source>
</evidence>
<organism evidence="4 5">
    <name type="scientific">Candidatus Scalindua brodae</name>
    <dbReference type="NCBI Taxonomy" id="237368"/>
    <lineage>
        <taxon>Bacteria</taxon>
        <taxon>Pseudomonadati</taxon>
        <taxon>Planctomycetota</taxon>
        <taxon>Candidatus Brocadiia</taxon>
        <taxon>Candidatus Brocadiales</taxon>
        <taxon>Candidatus Scalinduaceae</taxon>
        <taxon>Candidatus Scalindua</taxon>
    </lineage>
</organism>
<name>A0A0B0EK51_9BACT</name>
<evidence type="ECO:0000256" key="1">
    <source>
        <dbReference type="SAM" id="MobiDB-lite"/>
    </source>
</evidence>
<feature type="domain" description="Peptidoglycan binding-like" evidence="2">
    <location>
        <begin position="258"/>
        <end position="317"/>
    </location>
</feature>
<dbReference type="Gene3D" id="1.10.101.10">
    <property type="entry name" value="PGBD-like superfamily/PGBD"/>
    <property type="match status" value="1"/>
</dbReference>
<evidence type="ECO:0000313" key="5">
    <source>
        <dbReference type="Proteomes" id="UP000030652"/>
    </source>
</evidence>
<accession>A0A0B0EK51</accession>
<protein>
    <recommendedName>
        <fullName evidence="6">Peptidoglycan binding domain protein</fullName>
    </recommendedName>
</protein>
<sequence length="604" mass="64593">MSTQLQTQAKACGKSSDTATASNVVKRHFSSQRGFSAEAQHYPIQTKLKIGQPGDKYEQEADRVAEQVMRMPVDNAATQSAPPQIQRLCTECEEELQRQVEEEEEEELLQPKARQGGTSKATPEVSEQVHSLRSGGHPLPESARAFFEPRFGLDFSQVRIHADQRTASSAQALNARAYTRGHDVAFAASQYAPESQSGRQLLAHELTHIVQQSGGSGGVPHVQRTIGDGHDLTATRFSGNAVLEAVYDNERLIRRGHSGTAVRLIQESLLAQGYPLPVFGADRIFGNETDAAVRQFQIDAGAVLLDGIVGPETMKLLDMHDTGGTATTGPVPLPTATGAVFSEHPQETFAGYDNTTVPNNSLVVPTNGRRQVQVAIAPAPAVPAYVSVNPAVASTAPTPDGVAITGVSDGTTRIDVREGITVLDTLNVNVKDRFERTVGFHFMRDTAAPPQPQHVTALTPATVNPMTSFLNRVWERQANVRFRSGTVDTPQLAGNHPDIRTTTGGGIDWPTVVAHRTGEDYNVFAVWSLVVTDLGGIHPNGGTDGAGNTLVEDAGPCGDGRTLPHEAGHFLGVIPHTGTGIMQSCASGRVDHRVTLAQANIVNL</sequence>
<feature type="domain" description="eCIS core" evidence="3">
    <location>
        <begin position="138"/>
        <end position="215"/>
    </location>
</feature>
<reference evidence="4 5" key="1">
    <citation type="submission" date="2014-10" db="EMBL/GenBank/DDBJ databases">
        <title>Draft genome of anammox bacterium scalindua brodae, obtained using differential coverage binning of sequence data from two enrichment reactors.</title>
        <authorList>
            <person name="Speth D.R."/>
            <person name="Russ L."/>
            <person name="Kartal B."/>
            <person name="Op den Camp H.J."/>
            <person name="Dutilh B.E."/>
            <person name="Jetten M.S."/>
        </authorList>
    </citation>
    <scope>NUCLEOTIDE SEQUENCE [LARGE SCALE GENOMIC DNA]</scope>
    <source>
        <strain evidence="4">RU1</strain>
    </source>
</reference>
<evidence type="ECO:0000259" key="3">
    <source>
        <dbReference type="Pfam" id="PF13699"/>
    </source>
</evidence>
<dbReference type="EMBL" id="JRYO01000058">
    <property type="protein sequence ID" value="KHE93422.1"/>
    <property type="molecule type" value="Genomic_DNA"/>
</dbReference>
<evidence type="ECO:0000259" key="2">
    <source>
        <dbReference type="Pfam" id="PF01471"/>
    </source>
</evidence>
<dbReference type="InterPro" id="IPR002477">
    <property type="entry name" value="Peptidoglycan-bd-like"/>
</dbReference>
<dbReference type="Pfam" id="PF13699">
    <property type="entry name" value="eCIS_core"/>
    <property type="match status" value="1"/>
</dbReference>
<dbReference type="SUPFAM" id="SSF47090">
    <property type="entry name" value="PGBD-like"/>
    <property type="match status" value="1"/>
</dbReference>
<proteinExistence type="predicted"/>
<dbReference type="InterPro" id="IPR025295">
    <property type="entry name" value="eCIS_core_dom"/>
</dbReference>
<dbReference type="InterPro" id="IPR036365">
    <property type="entry name" value="PGBD-like_sf"/>
</dbReference>
<dbReference type="AlphaFoldDB" id="A0A0B0EK51"/>
<dbReference type="InterPro" id="IPR036366">
    <property type="entry name" value="PGBDSf"/>
</dbReference>
<dbReference type="eggNOG" id="COG3409">
    <property type="taxonomic scope" value="Bacteria"/>
</dbReference>
<gene>
    <name evidence="4" type="ORF">SCABRO_00848</name>
</gene>
<dbReference type="Proteomes" id="UP000030652">
    <property type="component" value="Unassembled WGS sequence"/>
</dbReference>
<feature type="region of interest" description="Disordered" evidence="1">
    <location>
        <begin position="97"/>
        <end position="125"/>
    </location>
</feature>
<evidence type="ECO:0000313" key="4">
    <source>
        <dbReference type="EMBL" id="KHE93422.1"/>
    </source>
</evidence>
<dbReference type="Pfam" id="PF01471">
    <property type="entry name" value="PG_binding_1"/>
    <property type="match status" value="1"/>
</dbReference>